<dbReference type="Pfam" id="PF14155">
    <property type="entry name" value="DUF4307"/>
    <property type="match status" value="1"/>
</dbReference>
<dbReference type="AlphaFoldDB" id="A0A850DWR3"/>
<feature type="transmembrane region" description="Helical" evidence="2">
    <location>
        <begin position="57"/>
        <end position="79"/>
    </location>
</feature>
<proteinExistence type="predicted"/>
<reference evidence="3 4" key="1">
    <citation type="submission" date="2020-05" db="EMBL/GenBank/DDBJ databases">
        <title>Genome Sequencing of Type Strains.</title>
        <authorList>
            <person name="Lemaire J.F."/>
            <person name="Inderbitzin P."/>
            <person name="Gregorio O.A."/>
            <person name="Collins S.B."/>
            <person name="Wespe N."/>
            <person name="Knight-Connoni V."/>
        </authorList>
    </citation>
    <scope>NUCLEOTIDE SEQUENCE [LARGE SCALE GENOMIC DNA]</scope>
    <source>
        <strain evidence="3 4">DSM 20512</strain>
    </source>
</reference>
<feature type="region of interest" description="Disordered" evidence="1">
    <location>
        <begin position="1"/>
        <end position="35"/>
    </location>
</feature>
<dbReference type="InterPro" id="IPR025443">
    <property type="entry name" value="DUF4307"/>
</dbReference>
<accession>A0A850DWR3</accession>
<gene>
    <name evidence="3" type="ORF">HP467_17320</name>
</gene>
<keyword evidence="2" id="KW-0472">Membrane</keyword>
<evidence type="ECO:0000313" key="3">
    <source>
        <dbReference type="EMBL" id="NUU29854.1"/>
    </source>
</evidence>
<feature type="compositionally biased region" description="Low complexity" evidence="1">
    <location>
        <begin position="26"/>
        <end position="35"/>
    </location>
</feature>
<name>A0A850DWR3_9MICO</name>
<sequence length="167" mass="17819">MRGLPWDQDNHPRSPELSEPLPPVAPDATRTAPAGATAATLDDRYGRTAGNRKRSRLIAIVAAAAVVVVFAAWVIWAGLDQSSHGLDSTDVGYQVVSDHETVVHSQVSVDPGTEAKCAVQALDKSYSIVGWKVVTLPPSSERTRSITTPVNTTTRGVTGLIHDCWVP</sequence>
<keyword evidence="2" id="KW-0812">Transmembrane</keyword>
<dbReference type="Proteomes" id="UP000539146">
    <property type="component" value="Unassembled WGS sequence"/>
</dbReference>
<dbReference type="RefSeq" id="WP_175326948.1">
    <property type="nucleotide sequence ID" value="NZ_BAAAWP010000001.1"/>
</dbReference>
<protein>
    <submittedName>
        <fullName evidence="3">DUF4307 domain-containing protein</fullName>
    </submittedName>
</protein>
<organism evidence="3 4">
    <name type="scientific">Curtobacterium citreum</name>
    <dbReference type="NCBI Taxonomy" id="2036"/>
    <lineage>
        <taxon>Bacteria</taxon>
        <taxon>Bacillati</taxon>
        <taxon>Actinomycetota</taxon>
        <taxon>Actinomycetes</taxon>
        <taxon>Micrococcales</taxon>
        <taxon>Microbacteriaceae</taxon>
        <taxon>Curtobacterium</taxon>
    </lineage>
</organism>
<evidence type="ECO:0000256" key="1">
    <source>
        <dbReference type="SAM" id="MobiDB-lite"/>
    </source>
</evidence>
<dbReference type="EMBL" id="JABMCG010000126">
    <property type="protein sequence ID" value="NUU29854.1"/>
    <property type="molecule type" value="Genomic_DNA"/>
</dbReference>
<comment type="caution">
    <text evidence="3">The sequence shown here is derived from an EMBL/GenBank/DDBJ whole genome shotgun (WGS) entry which is preliminary data.</text>
</comment>
<evidence type="ECO:0000313" key="4">
    <source>
        <dbReference type="Proteomes" id="UP000539146"/>
    </source>
</evidence>
<evidence type="ECO:0000256" key="2">
    <source>
        <dbReference type="SAM" id="Phobius"/>
    </source>
</evidence>
<keyword evidence="2" id="KW-1133">Transmembrane helix</keyword>